<reference evidence="2" key="2">
    <citation type="journal article" date="2018" name="PLoS ONE">
        <title>Construction of an infectious horsepox virus vaccine from chemically synthesized DNA fragments.</title>
        <authorList>
            <person name="Noyce R.S."/>
            <person name="Lederman S."/>
            <person name="Evans D.H."/>
        </authorList>
    </citation>
    <scope>NUCLEOTIDE SEQUENCE [LARGE SCALE GENOMIC DNA]</scope>
    <source>
        <strain evidence="2">MNR</strain>
    </source>
</reference>
<evidence type="ECO:0000313" key="2">
    <source>
        <dbReference type="EMBL" id="AUD55371.1"/>
    </source>
</evidence>
<organismHost>
    <name type="scientific">Bos taurus</name>
    <name type="common">Bovine</name>
    <dbReference type="NCBI Taxonomy" id="9913"/>
</organismHost>
<sequence>MSTYEKTSFNKMHREKKFIKELVKYETDINKVNNIGNTPLHNYVSQYDITLIPHPQPIKKMEIKALY</sequence>
<evidence type="ECO:0000313" key="3">
    <source>
        <dbReference type="Proteomes" id="UP000111173"/>
    </source>
</evidence>
<evidence type="ECO:0000313" key="1">
    <source>
        <dbReference type="EMBL" id="ABH08315.1"/>
    </source>
</evidence>
<proteinExistence type="predicted"/>
<name>Q0GNM6_HSPV</name>
<accession>Q0GNM6</accession>
<dbReference type="InterPro" id="IPR036770">
    <property type="entry name" value="Ankyrin_rpt-contain_sf"/>
</dbReference>
<dbReference type="EMBL" id="KY349117">
    <property type="protein sequence ID" value="AUD55371.1"/>
    <property type="molecule type" value="Genomic_DNA"/>
</dbReference>
<dbReference type="Proteomes" id="UP000315999">
    <property type="component" value="Segment"/>
</dbReference>
<reference evidence="1" key="1">
    <citation type="journal article" date="2006" name="J. Virol.">
        <title>Genome of horsepox virus.</title>
        <authorList>
            <person name="Tulman E.R."/>
            <person name="Delhon G."/>
            <person name="Afonso C.L."/>
            <person name="Lu Z."/>
            <person name="Zsak L."/>
            <person name="Sandybaev N.T."/>
            <person name="Kerembekova U.Z."/>
            <person name="Zaitsev V.L."/>
            <person name="Kutish G.F."/>
            <person name="Rock D.L."/>
        </authorList>
    </citation>
    <scope>NUCLEOTIDE SEQUENCE [LARGE SCALE GENOMIC DNA]</scope>
    <source>
        <strain evidence="1">MNR-76</strain>
    </source>
</reference>
<organismHost>
    <name type="scientific">Homo sapiens</name>
    <name type="common">Human</name>
    <dbReference type="NCBI Taxonomy" id="9606"/>
</organismHost>
<organism evidence="1 3">
    <name type="scientific">Horsepox virus</name>
    <name type="common">HSPV</name>
    <dbReference type="NCBI Taxonomy" id="397342"/>
    <lineage>
        <taxon>Viruses</taxon>
        <taxon>Varidnaviria</taxon>
        <taxon>Bamfordvirae</taxon>
        <taxon>Nucleocytoviricota</taxon>
        <taxon>Pokkesviricetes</taxon>
        <taxon>Chitovirales</taxon>
        <taxon>Poxviridae</taxon>
        <taxon>Chordopoxvirinae</taxon>
        <taxon>Orthopoxvirus</taxon>
        <taxon>Vaccinia virus</taxon>
    </lineage>
</organism>
<dbReference type="Proteomes" id="UP000111173">
    <property type="component" value="Segment"/>
</dbReference>
<dbReference type="SUPFAM" id="SSF48403">
    <property type="entry name" value="Ankyrin repeat"/>
    <property type="match status" value="1"/>
</dbReference>
<protein>
    <submittedName>
        <fullName evidence="1">HSPV201b</fullName>
    </submittedName>
</protein>
<organismHost>
    <name type="scientific">Equus caballus</name>
    <name type="common">Horse</name>
    <dbReference type="NCBI Taxonomy" id="9796"/>
</organismHost>
<dbReference type="EMBL" id="DQ792504">
    <property type="protein sequence ID" value="ABH08315.1"/>
    <property type="molecule type" value="Genomic_DNA"/>
</dbReference>